<dbReference type="Pfam" id="PF00620">
    <property type="entry name" value="RhoGAP"/>
    <property type="match status" value="1"/>
</dbReference>
<dbReference type="Proteomes" id="UP000193560">
    <property type="component" value="Unassembled WGS sequence"/>
</dbReference>
<feature type="compositionally biased region" description="Low complexity" evidence="2">
    <location>
        <begin position="491"/>
        <end position="508"/>
    </location>
</feature>
<dbReference type="AlphaFoldDB" id="A0A1X2IVL5"/>
<protein>
    <submittedName>
        <fullName evidence="4">Rho GTPase activation protein</fullName>
    </submittedName>
</protein>
<feature type="compositionally biased region" description="Polar residues" evidence="2">
    <location>
        <begin position="240"/>
        <end position="251"/>
    </location>
</feature>
<feature type="compositionally biased region" description="Low complexity" evidence="2">
    <location>
        <begin position="516"/>
        <end position="540"/>
    </location>
</feature>
<gene>
    <name evidence="4" type="ORF">BCR42DRAFT_487135</name>
</gene>
<proteinExistence type="predicted"/>
<evidence type="ECO:0000313" key="5">
    <source>
        <dbReference type="Proteomes" id="UP000193560"/>
    </source>
</evidence>
<feature type="compositionally biased region" description="Pro residues" evidence="2">
    <location>
        <begin position="455"/>
        <end position="466"/>
    </location>
</feature>
<dbReference type="PANTHER" id="PTHR23176">
    <property type="entry name" value="RHO/RAC/CDC GTPASE-ACTIVATING PROTEIN"/>
    <property type="match status" value="1"/>
</dbReference>
<feature type="region of interest" description="Disordered" evidence="2">
    <location>
        <begin position="101"/>
        <end position="125"/>
    </location>
</feature>
<evidence type="ECO:0000259" key="3">
    <source>
        <dbReference type="PROSITE" id="PS50238"/>
    </source>
</evidence>
<organism evidence="4 5">
    <name type="scientific">Absidia repens</name>
    <dbReference type="NCBI Taxonomy" id="90262"/>
    <lineage>
        <taxon>Eukaryota</taxon>
        <taxon>Fungi</taxon>
        <taxon>Fungi incertae sedis</taxon>
        <taxon>Mucoromycota</taxon>
        <taxon>Mucoromycotina</taxon>
        <taxon>Mucoromycetes</taxon>
        <taxon>Mucorales</taxon>
        <taxon>Cunninghamellaceae</taxon>
        <taxon>Absidia</taxon>
    </lineage>
</organism>
<evidence type="ECO:0000256" key="2">
    <source>
        <dbReference type="SAM" id="MobiDB-lite"/>
    </source>
</evidence>
<feature type="domain" description="Rho-GAP" evidence="3">
    <location>
        <begin position="130"/>
        <end position="372"/>
    </location>
</feature>
<dbReference type="EMBL" id="MCGE01000003">
    <property type="protein sequence ID" value="ORZ23115.1"/>
    <property type="molecule type" value="Genomic_DNA"/>
</dbReference>
<dbReference type="Gene3D" id="1.10.555.10">
    <property type="entry name" value="Rho GTPase activation protein"/>
    <property type="match status" value="1"/>
</dbReference>
<dbReference type="InterPro" id="IPR050729">
    <property type="entry name" value="Rho-GAP"/>
</dbReference>
<evidence type="ECO:0000256" key="1">
    <source>
        <dbReference type="ARBA" id="ARBA00022468"/>
    </source>
</evidence>
<feature type="compositionally biased region" description="Low complexity" evidence="2">
    <location>
        <begin position="570"/>
        <end position="580"/>
    </location>
</feature>
<dbReference type="InterPro" id="IPR000198">
    <property type="entry name" value="RhoGAP_dom"/>
</dbReference>
<accession>A0A1X2IVL5</accession>
<dbReference type="GO" id="GO:0005096">
    <property type="term" value="F:GTPase activator activity"/>
    <property type="evidence" value="ECO:0007669"/>
    <property type="project" value="UniProtKB-KW"/>
</dbReference>
<dbReference type="PROSITE" id="PS50238">
    <property type="entry name" value="RHOGAP"/>
    <property type="match status" value="1"/>
</dbReference>
<feature type="compositionally biased region" description="Polar residues" evidence="2">
    <location>
        <begin position="34"/>
        <end position="45"/>
    </location>
</feature>
<comment type="caution">
    <text evidence="4">The sequence shown here is derived from an EMBL/GenBank/DDBJ whole genome shotgun (WGS) entry which is preliminary data.</text>
</comment>
<dbReference type="SUPFAM" id="SSF48350">
    <property type="entry name" value="GTPase activation domain, GAP"/>
    <property type="match status" value="1"/>
</dbReference>
<reference evidence="4 5" key="1">
    <citation type="submission" date="2016-07" db="EMBL/GenBank/DDBJ databases">
        <title>Pervasive Adenine N6-methylation of Active Genes in Fungi.</title>
        <authorList>
            <consortium name="DOE Joint Genome Institute"/>
            <person name="Mondo S.J."/>
            <person name="Dannebaum R.O."/>
            <person name="Kuo R.C."/>
            <person name="Labutti K."/>
            <person name="Haridas S."/>
            <person name="Kuo A."/>
            <person name="Salamov A."/>
            <person name="Ahrendt S.R."/>
            <person name="Lipzen A."/>
            <person name="Sullivan W."/>
            <person name="Andreopoulos W.B."/>
            <person name="Clum A."/>
            <person name="Lindquist E."/>
            <person name="Daum C."/>
            <person name="Ramamoorthy G.K."/>
            <person name="Gryganskyi A."/>
            <person name="Culley D."/>
            <person name="Magnuson J.K."/>
            <person name="James T.Y."/>
            <person name="O'Malley M.A."/>
            <person name="Stajich J.E."/>
            <person name="Spatafora J.W."/>
            <person name="Visel A."/>
            <person name="Grigoriev I.V."/>
        </authorList>
    </citation>
    <scope>NUCLEOTIDE SEQUENCE [LARGE SCALE GENOMIC DNA]</scope>
    <source>
        <strain evidence="4 5">NRRL 1336</strain>
    </source>
</reference>
<dbReference type="GO" id="GO:0007165">
    <property type="term" value="P:signal transduction"/>
    <property type="evidence" value="ECO:0007669"/>
    <property type="project" value="InterPro"/>
</dbReference>
<keyword evidence="5" id="KW-1185">Reference proteome</keyword>
<dbReference type="CDD" id="cd00159">
    <property type="entry name" value="RhoGAP"/>
    <property type="match status" value="1"/>
</dbReference>
<keyword evidence="1" id="KW-0343">GTPase activation</keyword>
<sequence>MSSPFSDSSSTCSTSSSSAFSFDDDTEVKRNDHTITSTTTASPSVLSKLAGTVRDTRTKVEQKKSELNASMQERLPEWRSRGVMYGNRARETSLEWSRKGKEAVDRWKKDRQDKTSDSSSEEPAHPIFGLSLENAVLLTKLCEDDPMPAVLRRCINYLDEFGIHEVGIYRIPGSTTTVNKLRSTFNFGDDCDMFAARPDPNAAATLLKMYLRELPEPLIPYEISQDYKQQINTYIQQQQETASAPTPSPNETFDMPTTEKLPPITSNLLDTIHTITSKLPAINLYLLKVLCQHLERIASYADENKMSTSNLALIFIPTLGMGRLLFHCMVDHHSQVFRSSGNKTPSSLLVSSTTESTSASTLPIISSSPSMLSAGPIRTHIRSISASNPATFNKPLPPPLPHKPKHINIPKPPRRQNKSLDLGRHHHQQQQQQQQQGRGEHSKTLSDTDVISMTTPPPKPPKPPRSPIAKPATEYFKSNNHRIAETKPRSKSVSSPNTSPSSSHLQSSTMVSPLPTQTTTINSPSSTSSFSSTVSLSSKKSTVRCRSGSRVGAIGRQFEQLMANPPPRSSSPSSSLSPLSKNHDSS</sequence>
<dbReference type="OrthoDB" id="185175at2759"/>
<feature type="compositionally biased region" description="Basic and acidic residues" evidence="2">
    <location>
        <begin position="54"/>
        <end position="66"/>
    </location>
</feature>
<dbReference type="SMART" id="SM00324">
    <property type="entry name" value="RhoGAP"/>
    <property type="match status" value="1"/>
</dbReference>
<dbReference type="GO" id="GO:0005737">
    <property type="term" value="C:cytoplasm"/>
    <property type="evidence" value="ECO:0007669"/>
    <property type="project" value="TreeGrafter"/>
</dbReference>
<dbReference type="InterPro" id="IPR008936">
    <property type="entry name" value="Rho_GTPase_activation_prot"/>
</dbReference>
<feature type="region of interest" description="Disordered" evidence="2">
    <location>
        <begin position="386"/>
        <end position="586"/>
    </location>
</feature>
<dbReference type="PANTHER" id="PTHR23176:SF129">
    <property type="entry name" value="RHO GTPASE ACTIVATING PROTEIN AT 16F, ISOFORM E-RELATED"/>
    <property type="match status" value="1"/>
</dbReference>
<feature type="compositionally biased region" description="Basic residues" evidence="2">
    <location>
        <begin position="402"/>
        <end position="417"/>
    </location>
</feature>
<feature type="compositionally biased region" description="Basic and acidic residues" evidence="2">
    <location>
        <begin position="101"/>
        <end position="116"/>
    </location>
</feature>
<evidence type="ECO:0000313" key="4">
    <source>
        <dbReference type="EMBL" id="ORZ23115.1"/>
    </source>
</evidence>
<feature type="region of interest" description="Disordered" evidence="2">
    <location>
        <begin position="1"/>
        <end position="72"/>
    </location>
</feature>
<feature type="compositionally biased region" description="Low complexity" evidence="2">
    <location>
        <begin position="1"/>
        <end position="21"/>
    </location>
</feature>
<name>A0A1X2IVL5_9FUNG</name>
<feature type="region of interest" description="Disordered" evidence="2">
    <location>
        <begin position="237"/>
        <end position="257"/>
    </location>
</feature>